<dbReference type="InterPro" id="IPR050309">
    <property type="entry name" value="Type-B_Carboxylest/Lipase"/>
</dbReference>
<keyword evidence="4" id="KW-0472">Membrane</keyword>
<evidence type="ECO:0000256" key="2">
    <source>
        <dbReference type="ARBA" id="ARBA00022801"/>
    </source>
</evidence>
<dbReference type="InterPro" id="IPR002018">
    <property type="entry name" value="CarbesteraseB"/>
</dbReference>
<dbReference type="InterPro" id="IPR019826">
    <property type="entry name" value="Carboxylesterase_B_AS"/>
</dbReference>
<feature type="domain" description="Carboxylesterase type B" evidence="5">
    <location>
        <begin position="151"/>
        <end position="554"/>
    </location>
</feature>
<dbReference type="GO" id="GO:0016787">
    <property type="term" value="F:hydrolase activity"/>
    <property type="evidence" value="ECO:0007669"/>
    <property type="project" value="UniProtKB-KW"/>
</dbReference>
<dbReference type="PROSITE" id="PS00122">
    <property type="entry name" value="CARBOXYLESTERASE_B_1"/>
    <property type="match status" value="1"/>
</dbReference>
<dbReference type="AlphaFoldDB" id="A0A8H5D1U2"/>
<dbReference type="PANTHER" id="PTHR11559">
    <property type="entry name" value="CARBOXYLESTERASE"/>
    <property type="match status" value="1"/>
</dbReference>
<keyword evidence="7" id="KW-1185">Reference proteome</keyword>
<evidence type="ECO:0000256" key="4">
    <source>
        <dbReference type="SAM" id="Phobius"/>
    </source>
</evidence>
<protein>
    <recommendedName>
        <fullName evidence="3">Carboxylic ester hydrolase</fullName>
        <ecNumber evidence="3">3.1.1.-</ecNumber>
    </recommendedName>
</protein>
<accession>A0A8H5D1U2</accession>
<reference evidence="6 7" key="1">
    <citation type="journal article" date="2020" name="ISME J.">
        <title>Uncovering the hidden diversity of litter-decomposition mechanisms in mushroom-forming fungi.</title>
        <authorList>
            <person name="Floudas D."/>
            <person name="Bentzer J."/>
            <person name="Ahren D."/>
            <person name="Johansson T."/>
            <person name="Persson P."/>
            <person name="Tunlid A."/>
        </authorList>
    </citation>
    <scope>NUCLEOTIDE SEQUENCE [LARGE SCALE GENOMIC DNA]</scope>
    <source>
        <strain evidence="6 7">CBS 291.85</strain>
    </source>
</reference>
<evidence type="ECO:0000256" key="3">
    <source>
        <dbReference type="RuleBase" id="RU361235"/>
    </source>
</evidence>
<proteinExistence type="inferred from homology"/>
<dbReference type="Pfam" id="PF00135">
    <property type="entry name" value="COesterase"/>
    <property type="match status" value="1"/>
</dbReference>
<sequence length="591" mass="64634">MSGQTYEPDDFVESLEVVEEQRNKRVAGIPCLPPTVTQCVSDHFLGGINTSLPPPYERPERTRFLASQPRILLSFVVMLSFTVWALIVFATLSSYASDDHPTPPSVPPWVVNLDYGTFVGVQDQSTGITSFKGIRFADAPPFGPSCVSLAQSGSEDCLFGNVCANLVLLQIFDIDDPCGRQVFLPNGTTRRDRLPVLVWFHGGGFQSSSTRHFDPVELLQSTAKPFIFVSFAYRLAGSKIKEDGDLNVGLLDQFGGDPSRVTIWGQSAGAGSNMFHLIAQGGNNEGLFHAAMGDSPSLTFTPFATGDYLEGIFSQYASFAGCDPNAQDALKCLRSADISVLKSAGAQLDANRTSTLFIFAPILDGKYITERPVEAFASGRFARVPVFFGSNTNEGANWSAGLPNPSANTSEPDASEETVYNFFQGQWASLTKPSFDRALQLYPLANFGNSFSQQGAQMYGDMRYICTAGMITGSLTRAGLPAFRYHYDNSHLGDFHHNELQAMFPEEVPPVPADDKDLALFEAMREYWTSFVTNDRPSSKSAGVAWRAVRDTSNGSPRLLASPGLVQNEQISEELSERCAMWRSLAREMQT</sequence>
<organism evidence="6 7">
    <name type="scientific">Tetrapyrgos nigripes</name>
    <dbReference type="NCBI Taxonomy" id="182062"/>
    <lineage>
        <taxon>Eukaryota</taxon>
        <taxon>Fungi</taxon>
        <taxon>Dikarya</taxon>
        <taxon>Basidiomycota</taxon>
        <taxon>Agaricomycotina</taxon>
        <taxon>Agaricomycetes</taxon>
        <taxon>Agaricomycetidae</taxon>
        <taxon>Agaricales</taxon>
        <taxon>Marasmiineae</taxon>
        <taxon>Marasmiaceae</taxon>
        <taxon>Tetrapyrgos</taxon>
    </lineage>
</organism>
<name>A0A8H5D1U2_9AGAR</name>
<keyword evidence="2 3" id="KW-0378">Hydrolase</keyword>
<evidence type="ECO:0000313" key="7">
    <source>
        <dbReference type="Proteomes" id="UP000559256"/>
    </source>
</evidence>
<evidence type="ECO:0000259" key="5">
    <source>
        <dbReference type="Pfam" id="PF00135"/>
    </source>
</evidence>
<dbReference type="SUPFAM" id="SSF53474">
    <property type="entry name" value="alpha/beta-Hydrolases"/>
    <property type="match status" value="1"/>
</dbReference>
<dbReference type="EMBL" id="JAACJM010000068">
    <property type="protein sequence ID" value="KAF5352026.1"/>
    <property type="molecule type" value="Genomic_DNA"/>
</dbReference>
<evidence type="ECO:0000313" key="6">
    <source>
        <dbReference type="EMBL" id="KAF5352026.1"/>
    </source>
</evidence>
<comment type="caution">
    <text evidence="6">The sequence shown here is derived from an EMBL/GenBank/DDBJ whole genome shotgun (WGS) entry which is preliminary data.</text>
</comment>
<feature type="transmembrane region" description="Helical" evidence="4">
    <location>
        <begin position="71"/>
        <end position="96"/>
    </location>
</feature>
<dbReference type="Gene3D" id="3.40.50.1820">
    <property type="entry name" value="alpha/beta hydrolase"/>
    <property type="match status" value="1"/>
</dbReference>
<keyword evidence="4" id="KW-1133">Transmembrane helix</keyword>
<dbReference type="Proteomes" id="UP000559256">
    <property type="component" value="Unassembled WGS sequence"/>
</dbReference>
<dbReference type="OrthoDB" id="408631at2759"/>
<gene>
    <name evidence="6" type="ORF">D9758_009417</name>
</gene>
<evidence type="ECO:0000256" key="1">
    <source>
        <dbReference type="ARBA" id="ARBA00005964"/>
    </source>
</evidence>
<dbReference type="EC" id="3.1.1.-" evidence="3"/>
<dbReference type="InterPro" id="IPR029058">
    <property type="entry name" value="AB_hydrolase_fold"/>
</dbReference>
<keyword evidence="4" id="KW-0812">Transmembrane</keyword>
<comment type="similarity">
    <text evidence="1 3">Belongs to the type-B carboxylesterase/lipase family.</text>
</comment>